<keyword evidence="1" id="KW-0238">DNA-binding</keyword>
<evidence type="ECO:0000313" key="3">
    <source>
        <dbReference type="Proteomes" id="UP000271374"/>
    </source>
</evidence>
<evidence type="ECO:0000313" key="2">
    <source>
        <dbReference type="EMBL" id="RTR25829.1"/>
    </source>
</evidence>
<protein>
    <submittedName>
        <fullName evidence="2">Uncharacterized protein</fullName>
    </submittedName>
</protein>
<dbReference type="AlphaFoldDB" id="A0A431VRR2"/>
<organism evidence="2 3">
    <name type="scientific">Bacillus yapensis</name>
    <dbReference type="NCBI Taxonomy" id="2492960"/>
    <lineage>
        <taxon>Bacteria</taxon>
        <taxon>Bacillati</taxon>
        <taxon>Bacillota</taxon>
        <taxon>Bacilli</taxon>
        <taxon>Bacillales</taxon>
        <taxon>Bacillaceae</taxon>
        <taxon>Bacillus</taxon>
    </lineage>
</organism>
<comment type="caution">
    <text evidence="2">The sequence shown here is derived from an EMBL/GenBank/DDBJ whole genome shotgun (WGS) entry which is preliminary data.</text>
</comment>
<reference evidence="2 3" key="1">
    <citation type="submission" date="2018-12" db="EMBL/GenBank/DDBJ databases">
        <title>Bacillus yapensis draft genome sequence.</title>
        <authorList>
            <person name="Yu L."/>
            <person name="Xu X."/>
            <person name="Tang X."/>
        </authorList>
    </citation>
    <scope>NUCLEOTIDE SEQUENCE [LARGE SCALE GENOMIC DNA]</scope>
    <source>
        <strain evidence="2 3">XXST-01</strain>
    </source>
</reference>
<evidence type="ECO:0000256" key="1">
    <source>
        <dbReference type="ARBA" id="ARBA00023125"/>
    </source>
</evidence>
<dbReference type="OrthoDB" id="2894465at2"/>
<dbReference type="InterPro" id="IPR010998">
    <property type="entry name" value="Integrase_recombinase_N"/>
</dbReference>
<dbReference type="RefSeq" id="WP_126410976.1">
    <property type="nucleotide sequence ID" value="NZ_RXNT01000029.1"/>
</dbReference>
<name>A0A431VRR2_9BACI</name>
<accession>A0A431VRR2</accession>
<dbReference type="GO" id="GO:0003677">
    <property type="term" value="F:DNA binding"/>
    <property type="evidence" value="ECO:0007669"/>
    <property type="project" value="UniProtKB-KW"/>
</dbReference>
<dbReference type="EMBL" id="RXNT01000029">
    <property type="protein sequence ID" value="RTR25829.1"/>
    <property type="molecule type" value="Genomic_DNA"/>
</dbReference>
<gene>
    <name evidence="2" type="ORF">EKG37_22330</name>
</gene>
<proteinExistence type="predicted"/>
<sequence length="114" mass="13693">MKLLNQSTRYDILRAQFNLDSPTFTNDDLSKSLNRLFSFIYEQTKVMYIEFIDEKVCRNYIKYHHSKNFSEVSYMETLKDIKNFNYFLHNVKAIKDAPKIKLSIKNSSFWISLD</sequence>
<dbReference type="Proteomes" id="UP000271374">
    <property type="component" value="Unassembled WGS sequence"/>
</dbReference>
<dbReference type="Gene3D" id="1.10.150.130">
    <property type="match status" value="1"/>
</dbReference>
<keyword evidence="3" id="KW-1185">Reference proteome</keyword>